<proteinExistence type="inferred from homology"/>
<evidence type="ECO:0000313" key="4">
    <source>
        <dbReference type="EMBL" id="RGA00423.1"/>
    </source>
</evidence>
<dbReference type="InterPro" id="IPR017945">
    <property type="entry name" value="DHBP_synth_RibB-like_a/b_dom"/>
</dbReference>
<feature type="domain" description="Carbamoyltransferase" evidence="2">
    <location>
        <begin position="114"/>
        <end position="322"/>
    </location>
</feature>
<dbReference type="EMBL" id="QFZU02000271">
    <property type="protein sequence ID" value="RGA00423.1"/>
    <property type="molecule type" value="Genomic_DNA"/>
</dbReference>
<dbReference type="Pfam" id="PF16861">
    <property type="entry name" value="Carbam_trans_C"/>
    <property type="match status" value="1"/>
</dbReference>
<evidence type="ECO:0000313" key="5">
    <source>
        <dbReference type="Proteomes" id="UP000262538"/>
    </source>
</evidence>
<dbReference type="RefSeq" id="WP_117410388.1">
    <property type="nucleotide sequence ID" value="NZ_QFZU02000271.1"/>
</dbReference>
<dbReference type="InterPro" id="IPR043129">
    <property type="entry name" value="ATPase_NBD"/>
</dbReference>
<sequence>MRFLGINAIFHDPAAALVIDGEVVAAAEEERFSRRKHGKRPVPFSAWELPEQAAAWCLEQAGLRPEDLDGVAYSYDPELVLPGGEGQDARWEEMRTTYARRAPNFLATALPGLDSAQVRFVPHHIAHAASAGLAAPYRESAVLVCDGRGEAVSHLAGHYRDGELTVLASQALPHSLGLMYEDLTAHLGFLRSSDEYKVMALASYGEPRFLREMRELVHPTGDGGFRVEPIDWSVYAKALGKGEKWTSDHADLAASVQTRLEEVLLDLAKWLHERTGARYLTMAGGVALNCVANTRLFAEGPFEDVWVQPAAGDSGTALGGALHLAQASGDRVAPMPGADLGRGWTDEELGAWLDVAKVPYERPADLAAAVAAELAADRVVAWFQGRAEYGPRALGRRSLLANPGNPRNTERLNDVKGREQFRPIAPMVLAERASTIFGRGPMSSPYMLFVHDVKPEWRDRVPAVVHVDGTARIQTIERGRDPLLARLLEEFEARTGVPVVVNTSLNTAGRPMVDDPRDALECFGSAPVDVLVLGPYVVRRGAVFAG</sequence>
<name>A0ABX9L9K1_9ACTN</name>
<dbReference type="Pfam" id="PF02543">
    <property type="entry name" value="Carbam_trans_N"/>
    <property type="match status" value="2"/>
</dbReference>
<dbReference type="CDD" id="cd24098">
    <property type="entry name" value="ASKHA_NBD_TobZ_N"/>
    <property type="match status" value="1"/>
</dbReference>
<dbReference type="SUPFAM" id="SSF53067">
    <property type="entry name" value="Actin-like ATPase domain"/>
    <property type="match status" value="1"/>
</dbReference>
<dbReference type="InterPro" id="IPR051338">
    <property type="entry name" value="NodU/CmcH_Carbamoyltrnsfr"/>
</dbReference>
<dbReference type="InterPro" id="IPR003696">
    <property type="entry name" value="Carbtransf_dom"/>
</dbReference>
<feature type="domain" description="Carbamoyltransferase" evidence="2">
    <location>
        <begin position="3"/>
        <end position="71"/>
    </location>
</feature>
<dbReference type="PANTHER" id="PTHR34847">
    <property type="entry name" value="NODULATION PROTEIN U"/>
    <property type="match status" value="1"/>
</dbReference>
<evidence type="ECO:0000259" key="3">
    <source>
        <dbReference type="Pfam" id="PF16861"/>
    </source>
</evidence>
<accession>A0ABX9L9K1</accession>
<dbReference type="SUPFAM" id="SSF55821">
    <property type="entry name" value="YrdC/RibB"/>
    <property type="match status" value="1"/>
</dbReference>
<gene>
    <name evidence="4" type="ORF">DI270_034850</name>
</gene>
<keyword evidence="5" id="KW-1185">Reference proteome</keyword>
<dbReference type="Gene3D" id="3.30.420.40">
    <property type="match status" value="2"/>
</dbReference>
<organism evidence="4 5">
    <name type="scientific">Microbispora triticiradicis</name>
    <dbReference type="NCBI Taxonomy" id="2200763"/>
    <lineage>
        <taxon>Bacteria</taxon>
        <taxon>Bacillati</taxon>
        <taxon>Actinomycetota</taxon>
        <taxon>Actinomycetes</taxon>
        <taxon>Streptosporangiales</taxon>
        <taxon>Streptosporangiaceae</taxon>
        <taxon>Microbispora</taxon>
    </lineage>
</organism>
<evidence type="ECO:0000259" key="2">
    <source>
        <dbReference type="Pfam" id="PF02543"/>
    </source>
</evidence>
<protein>
    <submittedName>
        <fullName evidence="4">Carbamoyltransferase</fullName>
    </submittedName>
</protein>
<dbReference type="Gene3D" id="3.90.870.20">
    <property type="entry name" value="Carbamoyltransferase, C-terminal domain"/>
    <property type="match status" value="1"/>
</dbReference>
<dbReference type="Proteomes" id="UP000262538">
    <property type="component" value="Unassembled WGS sequence"/>
</dbReference>
<dbReference type="InterPro" id="IPR031730">
    <property type="entry name" value="Carbam_trans_C"/>
</dbReference>
<dbReference type="PANTHER" id="PTHR34847:SF1">
    <property type="entry name" value="NODULATION PROTEIN U"/>
    <property type="match status" value="1"/>
</dbReference>
<dbReference type="InterPro" id="IPR038152">
    <property type="entry name" value="Carbam_trans_C_sf"/>
</dbReference>
<feature type="domain" description="Carbamoyltransferase C-terminal" evidence="3">
    <location>
        <begin position="371"/>
        <end position="540"/>
    </location>
</feature>
<reference evidence="4 5" key="1">
    <citation type="submission" date="2018-08" db="EMBL/GenBank/DDBJ databases">
        <title>Microbispora. triticiradicis sp. nov., a novel actinomycete isolated from the root of wheat (Triticum aestivum L.)).</title>
        <authorList>
            <person name="Han C."/>
        </authorList>
    </citation>
    <scope>NUCLEOTIDE SEQUENCE [LARGE SCALE GENOMIC DNA]</scope>
    <source>
        <strain evidence="4 5">NEAU-HRDPA2-9</strain>
    </source>
</reference>
<comment type="caution">
    <text evidence="4">The sequence shown here is derived from an EMBL/GenBank/DDBJ whole genome shotgun (WGS) entry which is preliminary data.</text>
</comment>
<evidence type="ECO:0000256" key="1">
    <source>
        <dbReference type="ARBA" id="ARBA00006129"/>
    </source>
</evidence>
<comment type="similarity">
    <text evidence="1">Belongs to the NodU/CmcH family.</text>
</comment>